<reference evidence="2 3" key="1">
    <citation type="submission" date="2021-04" db="EMBL/GenBank/DDBJ databases">
        <title>Complete genome sequence of Stygiolobus sp. KN-1.</title>
        <authorList>
            <person name="Nakamura K."/>
            <person name="Sakai H."/>
            <person name="Kurosawa N."/>
        </authorList>
    </citation>
    <scope>NUCLEOTIDE SEQUENCE [LARGE SCALE GENOMIC DNA]</scope>
    <source>
        <strain evidence="2 3">KN-1</strain>
    </source>
</reference>
<protein>
    <submittedName>
        <fullName evidence="2">Uncharacterized protein</fullName>
    </submittedName>
</protein>
<evidence type="ECO:0000256" key="1">
    <source>
        <dbReference type="SAM" id="Phobius"/>
    </source>
</evidence>
<dbReference type="AlphaFoldDB" id="A0A8D5ZJD7"/>
<name>A0A8D5ZJD7_9CREN</name>
<gene>
    <name evidence="2" type="ORF">KN1_27710</name>
</gene>
<evidence type="ECO:0000313" key="3">
    <source>
        <dbReference type="Proteomes" id="UP000825123"/>
    </source>
</evidence>
<dbReference type="KEGG" id="csty:KN1_27710"/>
<keyword evidence="3" id="KW-1185">Reference proteome</keyword>
<proteinExistence type="predicted"/>
<dbReference type="Proteomes" id="UP000825123">
    <property type="component" value="Chromosome"/>
</dbReference>
<keyword evidence="1" id="KW-0472">Membrane</keyword>
<evidence type="ECO:0000313" key="2">
    <source>
        <dbReference type="EMBL" id="BCU71474.1"/>
    </source>
</evidence>
<organism evidence="2 3">
    <name type="scientific">Stygiolobus caldivivus</name>
    <dbReference type="NCBI Taxonomy" id="2824673"/>
    <lineage>
        <taxon>Archaea</taxon>
        <taxon>Thermoproteota</taxon>
        <taxon>Thermoprotei</taxon>
        <taxon>Sulfolobales</taxon>
        <taxon>Sulfolobaceae</taxon>
        <taxon>Stygiolobus</taxon>
    </lineage>
</organism>
<keyword evidence="1" id="KW-1133">Transmembrane helix</keyword>
<keyword evidence="1" id="KW-0812">Transmembrane</keyword>
<accession>A0A8D5ZJD7</accession>
<feature type="transmembrane region" description="Helical" evidence="1">
    <location>
        <begin position="34"/>
        <end position="55"/>
    </location>
</feature>
<sequence length="60" mass="6858">MVITLLLLNGGLLNMILEIRLKTDLCNSKNAVKAVFYGVIVGNLYVRYILIYIYINLVIR</sequence>
<dbReference type="EMBL" id="AP024597">
    <property type="protein sequence ID" value="BCU71474.1"/>
    <property type="molecule type" value="Genomic_DNA"/>
</dbReference>